<dbReference type="WBParaSite" id="MCU_004327-RA">
    <property type="protein sequence ID" value="MCU_004327-RA"/>
    <property type="gene ID" value="MCU_004327"/>
</dbReference>
<reference evidence="2" key="1">
    <citation type="submission" date="2019-11" db="UniProtKB">
        <authorList>
            <consortium name="WormBaseParasite"/>
        </authorList>
    </citation>
    <scope>IDENTIFICATION</scope>
</reference>
<accession>A0A5K3EZU9</accession>
<name>A0A5K3EZU9_MESCO</name>
<sequence length="62" mass="7442">MDANTDNSTIHKDANEFEEFAKEEWDASEEDPTDQKVWDDEWDHAGFDNDEFTDRLRYCPRL</sequence>
<feature type="compositionally biased region" description="Basic and acidic residues" evidence="1">
    <location>
        <begin position="9"/>
        <end position="25"/>
    </location>
</feature>
<evidence type="ECO:0000256" key="1">
    <source>
        <dbReference type="SAM" id="MobiDB-lite"/>
    </source>
</evidence>
<proteinExistence type="predicted"/>
<evidence type="ECO:0000313" key="2">
    <source>
        <dbReference type="WBParaSite" id="MCU_004327-RA"/>
    </source>
</evidence>
<organism evidence="2">
    <name type="scientific">Mesocestoides corti</name>
    <name type="common">Flatworm</name>
    <dbReference type="NCBI Taxonomy" id="53468"/>
    <lineage>
        <taxon>Eukaryota</taxon>
        <taxon>Metazoa</taxon>
        <taxon>Spiralia</taxon>
        <taxon>Lophotrochozoa</taxon>
        <taxon>Platyhelminthes</taxon>
        <taxon>Cestoda</taxon>
        <taxon>Eucestoda</taxon>
        <taxon>Cyclophyllidea</taxon>
        <taxon>Mesocestoididae</taxon>
        <taxon>Mesocestoides</taxon>
    </lineage>
</organism>
<feature type="region of interest" description="Disordered" evidence="1">
    <location>
        <begin position="1"/>
        <end position="35"/>
    </location>
</feature>
<protein>
    <submittedName>
        <fullName evidence="2">DSS1/SEM1 family-domain-containing protein</fullName>
    </submittedName>
</protein>
<dbReference type="AlphaFoldDB" id="A0A5K3EZU9"/>